<dbReference type="EMBL" id="CP008941">
    <property type="protein sequence ID" value="AIK97178.1"/>
    <property type="molecule type" value="Genomic_DNA"/>
</dbReference>
<dbReference type="RefSeq" id="WP_038466387.1">
    <property type="nucleotide sequence ID" value="NZ_CP008941.1"/>
</dbReference>
<dbReference type="Proteomes" id="UP000028926">
    <property type="component" value="Chromosome"/>
</dbReference>
<dbReference type="GO" id="GO:0004540">
    <property type="term" value="F:RNA nuclease activity"/>
    <property type="evidence" value="ECO:0007669"/>
    <property type="project" value="InterPro"/>
</dbReference>
<evidence type="ECO:0000256" key="3">
    <source>
        <dbReference type="ARBA" id="ARBA00022801"/>
    </source>
</evidence>
<dbReference type="GO" id="GO:0046872">
    <property type="term" value="F:metal ion binding"/>
    <property type="evidence" value="ECO:0007669"/>
    <property type="project" value="UniProtKB-KW"/>
</dbReference>
<protein>
    <recommendedName>
        <fullName evidence="6">RNA-binding protein AU-1/Ribonuclease E/G domain-containing protein</fullName>
    </recommendedName>
</protein>
<comment type="cofactor">
    <cofactor evidence="1">
        <name>Mg(2+)</name>
        <dbReference type="ChEBI" id="CHEBI:18420"/>
    </cofactor>
</comment>
<keyword evidence="5" id="KW-0694">RNA-binding</keyword>
<dbReference type="InterPro" id="IPR019307">
    <property type="entry name" value="RNA-bd_AU-1/RNase_E/G"/>
</dbReference>
<evidence type="ECO:0000313" key="7">
    <source>
        <dbReference type="EMBL" id="AIK97178.1"/>
    </source>
</evidence>
<evidence type="ECO:0000256" key="5">
    <source>
        <dbReference type="ARBA" id="ARBA00022884"/>
    </source>
</evidence>
<dbReference type="OrthoDB" id="7256894at2"/>
<keyword evidence="4" id="KW-0460">Magnesium</keyword>
<reference evidence="7 8" key="1">
    <citation type="submission" date="2014-07" db="EMBL/GenBank/DDBJ databases">
        <title>Comparative genomic insights into amoeba endosymbionts belonging to the families of Holosporaceae and Candidatus Midichloriaceae within Rickettsiales.</title>
        <authorList>
            <person name="Wang Z."/>
            <person name="Wu M."/>
        </authorList>
    </citation>
    <scope>NUCLEOTIDE SEQUENCE [LARGE SCALE GENOMIC DNA]</scope>
    <source>
        <strain evidence="7">PRA3</strain>
    </source>
</reference>
<dbReference type="PANTHER" id="PTHR30001:SF0">
    <property type="entry name" value="RIBONUCLEASE G"/>
    <property type="match status" value="1"/>
</dbReference>
<dbReference type="KEGG" id="paca:ID47_11220"/>
<keyword evidence="3" id="KW-0378">Hydrolase</keyword>
<dbReference type="AlphaFoldDB" id="A0A077AZN0"/>
<dbReference type="GO" id="GO:0016787">
    <property type="term" value="F:hydrolase activity"/>
    <property type="evidence" value="ECO:0007669"/>
    <property type="project" value="UniProtKB-KW"/>
</dbReference>
<evidence type="ECO:0000256" key="2">
    <source>
        <dbReference type="ARBA" id="ARBA00022723"/>
    </source>
</evidence>
<dbReference type="GO" id="GO:0005737">
    <property type="term" value="C:cytoplasm"/>
    <property type="evidence" value="ECO:0007669"/>
    <property type="project" value="TreeGrafter"/>
</dbReference>
<dbReference type="InterPro" id="IPR004659">
    <property type="entry name" value="RNase_E/G"/>
</dbReference>
<evidence type="ECO:0000256" key="4">
    <source>
        <dbReference type="ARBA" id="ARBA00022842"/>
    </source>
</evidence>
<dbReference type="HOGENOM" id="CLU_975520_0_0_5"/>
<organism evidence="7 8">
    <name type="scientific">Candidatus Odyssella acanthamoebae</name>
    <dbReference type="NCBI Taxonomy" id="91604"/>
    <lineage>
        <taxon>Bacteria</taxon>
        <taxon>Pseudomonadati</taxon>
        <taxon>Pseudomonadota</taxon>
        <taxon>Alphaproteobacteria</taxon>
        <taxon>Holosporales</taxon>
        <taxon>Candidatus Paracaedibacteraceae</taxon>
        <taxon>Candidatus Odyssella</taxon>
    </lineage>
</organism>
<dbReference type="PANTHER" id="PTHR30001">
    <property type="entry name" value="RIBONUCLEASE"/>
    <property type="match status" value="1"/>
</dbReference>
<accession>A0A077AZN0</accession>
<name>A0A077AZN0_9PROT</name>
<dbReference type="Pfam" id="PF10150">
    <property type="entry name" value="RNase_E_G"/>
    <property type="match status" value="1"/>
</dbReference>
<evidence type="ECO:0000259" key="6">
    <source>
        <dbReference type="Pfam" id="PF10150"/>
    </source>
</evidence>
<keyword evidence="8" id="KW-1185">Reference proteome</keyword>
<keyword evidence="2" id="KW-0479">Metal-binding</keyword>
<dbReference type="eggNOG" id="COG1530">
    <property type="taxonomic scope" value="Bacteria"/>
</dbReference>
<evidence type="ECO:0000313" key="8">
    <source>
        <dbReference type="Proteomes" id="UP000028926"/>
    </source>
</evidence>
<feature type="domain" description="RNA-binding protein AU-1/Ribonuclease E/G" evidence="6">
    <location>
        <begin position="96"/>
        <end position="272"/>
    </location>
</feature>
<evidence type="ECO:0000256" key="1">
    <source>
        <dbReference type="ARBA" id="ARBA00001946"/>
    </source>
</evidence>
<sequence>MPLTGLLSRHGSVIRAAILHETNLIHLDADILHRQPLYTQIYPATVRHKDYNNYWVECSFGPALLPQEKNLPSLTIGQPLPVQISREAFFDTAENNVKAPHVTRKMVKEISLWNQLLPSLAQLDILLVDDPELMMRVRQYCQESYPHLTLKLVHHDLFEEYGLEEIWAPLEFPTVQFTGGSLHIETTAAATLIDINGIGKAEEINQKAIEPLIQHLMWRNLSGSILVEFVNHGQGQRPYLLQLLRDRLGKISPPFIVHGFTKLGFLELSREKRRCPLHHRKVFEA</sequence>
<gene>
    <name evidence="7" type="ORF">ID47_11220</name>
</gene>
<proteinExistence type="predicted"/>
<dbReference type="GO" id="GO:0003723">
    <property type="term" value="F:RNA binding"/>
    <property type="evidence" value="ECO:0007669"/>
    <property type="project" value="UniProtKB-KW"/>
</dbReference>
<dbReference type="GO" id="GO:0006364">
    <property type="term" value="P:rRNA processing"/>
    <property type="evidence" value="ECO:0007669"/>
    <property type="project" value="TreeGrafter"/>
</dbReference>
<dbReference type="STRING" id="91604.ID47_11220"/>